<evidence type="ECO:0000313" key="10">
    <source>
        <dbReference type="Proteomes" id="UP001500889"/>
    </source>
</evidence>
<feature type="compositionally biased region" description="Acidic residues" evidence="7">
    <location>
        <begin position="408"/>
        <end position="420"/>
    </location>
</feature>
<name>A0AAU9EXQ8_DROMD</name>
<feature type="transmembrane region" description="Helical" evidence="8">
    <location>
        <begin position="56"/>
        <end position="81"/>
    </location>
</feature>
<evidence type="ECO:0000313" key="9">
    <source>
        <dbReference type="EMBL" id="BFF89204.1"/>
    </source>
</evidence>
<keyword evidence="10" id="KW-1185">Reference proteome</keyword>
<feature type="compositionally biased region" description="Basic residues" evidence="7">
    <location>
        <begin position="529"/>
        <end position="540"/>
    </location>
</feature>
<evidence type="ECO:0000256" key="1">
    <source>
        <dbReference type="ARBA" id="ARBA00004606"/>
    </source>
</evidence>
<feature type="compositionally biased region" description="Basic and acidic residues" evidence="7">
    <location>
        <begin position="382"/>
        <end position="407"/>
    </location>
</feature>
<dbReference type="GO" id="GO:0006883">
    <property type="term" value="P:intracellular sodium ion homeostasis"/>
    <property type="evidence" value="ECO:0007669"/>
    <property type="project" value="TreeGrafter"/>
</dbReference>
<keyword evidence="5 8" id="KW-1133">Transmembrane helix</keyword>
<proteinExistence type="inferred from homology"/>
<protein>
    <submittedName>
        <fullName evidence="9">Titin</fullName>
    </submittedName>
</protein>
<dbReference type="AlphaFoldDB" id="A0AAU9EXQ8"/>
<dbReference type="GO" id="GO:0036376">
    <property type="term" value="P:sodium ion export across plasma membrane"/>
    <property type="evidence" value="ECO:0007669"/>
    <property type="project" value="TreeGrafter"/>
</dbReference>
<dbReference type="InterPro" id="IPR000402">
    <property type="entry name" value="Na/K_ATPase_sub_beta"/>
</dbReference>
<dbReference type="InterPro" id="IPR038702">
    <property type="entry name" value="Na/K_ATPase_sub_beta_sf"/>
</dbReference>
<feature type="compositionally biased region" description="Acidic residues" evidence="7">
    <location>
        <begin position="460"/>
        <end position="475"/>
    </location>
</feature>
<keyword evidence="3 8" id="KW-0812">Transmembrane</keyword>
<evidence type="ECO:0000256" key="7">
    <source>
        <dbReference type="SAM" id="MobiDB-lite"/>
    </source>
</evidence>
<organism evidence="9 10">
    <name type="scientific">Drosophila madeirensis</name>
    <name type="common">Fruit fly</name>
    <dbReference type="NCBI Taxonomy" id="30013"/>
    <lineage>
        <taxon>Eukaryota</taxon>
        <taxon>Metazoa</taxon>
        <taxon>Ecdysozoa</taxon>
        <taxon>Arthropoda</taxon>
        <taxon>Hexapoda</taxon>
        <taxon>Insecta</taxon>
        <taxon>Pterygota</taxon>
        <taxon>Neoptera</taxon>
        <taxon>Endopterygota</taxon>
        <taxon>Diptera</taxon>
        <taxon>Brachycera</taxon>
        <taxon>Muscomorpha</taxon>
        <taxon>Ephydroidea</taxon>
        <taxon>Drosophilidae</taxon>
        <taxon>Drosophila</taxon>
        <taxon>Sophophora</taxon>
    </lineage>
</organism>
<evidence type="ECO:0000256" key="3">
    <source>
        <dbReference type="ARBA" id="ARBA00022692"/>
    </source>
</evidence>
<dbReference type="Gene3D" id="2.60.40.1660">
    <property type="entry name" value="Na, k-atpase alpha subunit"/>
    <property type="match status" value="1"/>
</dbReference>
<feature type="compositionally biased region" description="Acidic residues" evidence="7">
    <location>
        <begin position="339"/>
        <end position="357"/>
    </location>
</feature>
<dbReference type="GO" id="GO:0030007">
    <property type="term" value="P:intracellular potassium ion homeostasis"/>
    <property type="evidence" value="ECO:0007669"/>
    <property type="project" value="TreeGrafter"/>
</dbReference>
<feature type="compositionally biased region" description="Basic and acidic residues" evidence="7">
    <location>
        <begin position="447"/>
        <end position="459"/>
    </location>
</feature>
<comment type="subcellular location">
    <subcellularLocation>
        <location evidence="1">Membrane</location>
        <topology evidence="1">Single-pass type II membrane protein</topology>
    </subcellularLocation>
</comment>
<feature type="compositionally biased region" description="Low complexity" evidence="7">
    <location>
        <begin position="593"/>
        <end position="602"/>
    </location>
</feature>
<dbReference type="Pfam" id="PF00287">
    <property type="entry name" value="Na_K-ATPase"/>
    <property type="match status" value="1"/>
</dbReference>
<dbReference type="GO" id="GO:0001671">
    <property type="term" value="F:ATPase activator activity"/>
    <property type="evidence" value="ECO:0007669"/>
    <property type="project" value="TreeGrafter"/>
</dbReference>
<keyword evidence="4" id="KW-0735">Signal-anchor</keyword>
<feature type="region of interest" description="Disordered" evidence="7">
    <location>
        <begin position="300"/>
        <end position="612"/>
    </location>
</feature>
<comment type="similarity">
    <text evidence="2">Belongs to the X(+)/potassium ATPases subunit beta family.</text>
</comment>
<evidence type="ECO:0000256" key="4">
    <source>
        <dbReference type="ARBA" id="ARBA00022968"/>
    </source>
</evidence>
<gene>
    <name evidence="9" type="ORF">DMAD_08006</name>
</gene>
<sequence length="612" mass="69861">MPEDLMIPAGYYKVRKRFRQEEVTRKKRDIPWQKRVLDLDNNQLFGRTAFAWLRFIGYYLFLYFLIFLLMSMWFIIFNYALIPKDRPRWLKGAPGLSAVPGNTTTISWYTHLEKHIHPIADTIEAALEKLNDNAEKFFHECNPDSLWGYGTAKTPCFFVKMNHVYGFKPQTYDDINDLPASAPDELNDVLGKYGGKSRIWLSCKVSKGPSPTMIYIPGPYYDVSSNMKGVTRMVAIQLKDMPENKEVQITCKVWAKNIAVSEKISGKGHIKISLRMRVDKQAKPKLKPKTRRVTIRRRVLRPSTTATTEQQPKVSPTSQTVTAASPRSKTVRVTAKVEDDTETADEADEADVEDVEAEKETEKPNKNKAANTPKAKKVAHSPKKETVTESAKEREAAEPSNEEKDSVSEDEEEDEEDEAETTVRYTRKPKQMKMRESPKKQTVTETPKNKKVIELRNKEEDADIQDEDDEDESETETTARTTRNPKKIKVPVTSSPKQRKIIDSPKHSTVTESSKKATVTESPKQNPLKGRHSPRNRKVKTINESRVPSTRKPRTPKVTSTKIKKVTAKDTPKQTEQTPKATTGNQKDEVVNPPIEEYIPETTEFDPYFANI</sequence>
<dbReference type="PANTHER" id="PTHR11523">
    <property type="entry name" value="SODIUM/POTASSIUM-DEPENDENT ATPASE BETA SUBUNIT"/>
    <property type="match status" value="1"/>
</dbReference>
<evidence type="ECO:0000256" key="2">
    <source>
        <dbReference type="ARBA" id="ARBA00005876"/>
    </source>
</evidence>
<feature type="compositionally biased region" description="Polar residues" evidence="7">
    <location>
        <begin position="302"/>
        <end position="328"/>
    </location>
</feature>
<keyword evidence="6 8" id="KW-0472">Membrane</keyword>
<reference evidence="9 10" key="1">
    <citation type="submission" date="2024-02" db="EMBL/GenBank/DDBJ databases">
        <title>A chromosome-level genome assembly of Drosophila madeirensis, a fruit fly species endemic to Madeira island.</title>
        <authorList>
            <person name="Tomihara K."/>
            <person name="Llopart A."/>
            <person name="Yamamoto D."/>
        </authorList>
    </citation>
    <scope>NUCLEOTIDE SEQUENCE [LARGE SCALE GENOMIC DNA]</scope>
    <source>
        <strain evidence="9 10">RF1</strain>
    </source>
</reference>
<dbReference type="GO" id="GO:1990573">
    <property type="term" value="P:potassium ion import across plasma membrane"/>
    <property type="evidence" value="ECO:0007669"/>
    <property type="project" value="TreeGrafter"/>
</dbReference>
<evidence type="ECO:0000256" key="5">
    <source>
        <dbReference type="ARBA" id="ARBA00022989"/>
    </source>
</evidence>
<dbReference type="GO" id="GO:0005890">
    <property type="term" value="C:sodium:potassium-exchanging ATPase complex"/>
    <property type="evidence" value="ECO:0007669"/>
    <property type="project" value="InterPro"/>
</dbReference>
<dbReference type="EMBL" id="AP029263">
    <property type="protein sequence ID" value="BFF89204.1"/>
    <property type="molecule type" value="Genomic_DNA"/>
</dbReference>
<dbReference type="Proteomes" id="UP001500889">
    <property type="component" value="Chromosome O"/>
</dbReference>
<accession>A0AAU9EXQ8</accession>
<feature type="compositionally biased region" description="Polar residues" evidence="7">
    <location>
        <begin position="574"/>
        <end position="585"/>
    </location>
</feature>
<feature type="compositionally biased region" description="Polar residues" evidence="7">
    <location>
        <begin position="507"/>
        <end position="525"/>
    </location>
</feature>
<evidence type="ECO:0000256" key="6">
    <source>
        <dbReference type="ARBA" id="ARBA00023136"/>
    </source>
</evidence>
<dbReference type="PANTHER" id="PTHR11523:SF28">
    <property type="entry name" value="NA_K-ATPASE BETA SUBUNIT ISOFORM 4-RELATED"/>
    <property type="match status" value="1"/>
</dbReference>
<evidence type="ECO:0000256" key="8">
    <source>
        <dbReference type="SAM" id="Phobius"/>
    </source>
</evidence>